<keyword evidence="2" id="KW-0012">Acyltransferase</keyword>
<gene>
    <name evidence="2" type="ORF">HPC62_05585</name>
</gene>
<name>A0A6M8B4C7_9CYAN</name>
<keyword evidence="2" id="KW-0808">Transferase</keyword>
<dbReference type="EMBL" id="CP053661">
    <property type="protein sequence ID" value="QKD81734.1"/>
    <property type="molecule type" value="Genomic_DNA"/>
</dbReference>
<proteinExistence type="predicted"/>
<dbReference type="InterPro" id="IPR002123">
    <property type="entry name" value="Plipid/glycerol_acylTrfase"/>
</dbReference>
<evidence type="ECO:0000259" key="1">
    <source>
        <dbReference type="SMART" id="SM00563"/>
    </source>
</evidence>
<accession>A0A6M8B4C7</accession>
<feature type="domain" description="Phospholipid/glycerol acyltransferase" evidence="1">
    <location>
        <begin position="51"/>
        <end position="182"/>
    </location>
</feature>
<evidence type="ECO:0000313" key="3">
    <source>
        <dbReference type="Proteomes" id="UP000505210"/>
    </source>
</evidence>
<dbReference type="SMART" id="SM00563">
    <property type="entry name" value="PlsC"/>
    <property type="match status" value="1"/>
</dbReference>
<dbReference type="Pfam" id="PF01553">
    <property type="entry name" value="Acyltransferase"/>
    <property type="match status" value="1"/>
</dbReference>
<dbReference type="AlphaFoldDB" id="A0A6M8B4C7"/>
<evidence type="ECO:0000313" key="2">
    <source>
        <dbReference type="EMBL" id="QKD81734.1"/>
    </source>
</evidence>
<protein>
    <submittedName>
        <fullName evidence="2">1-acyl-sn-glycerol-3-phosphate acyltransferase</fullName>
    </submittedName>
</protein>
<dbReference type="Proteomes" id="UP000505210">
    <property type="component" value="Chromosome"/>
</dbReference>
<dbReference type="GO" id="GO:0016746">
    <property type="term" value="F:acyltransferase activity"/>
    <property type="evidence" value="ECO:0007669"/>
    <property type="project" value="UniProtKB-KW"/>
</dbReference>
<sequence length="392" mass="45279">MPDFYPPKLSPPLVWAVQRASPLVARYYHKMRLEVQPSCLETLRTLQPHRLLLLPNHPTHHDWIALFLLSARWGQPFHYLAAHERFGGATDWFLQRMGAYSLRRGLGDRPSIAKTMELLSQPRCRLVVFPEGGFSFQNDTVMPFRVGAVQLAMQTMQRQVRQGTPVEALEDLYAVPIALKYRYHGDMAPVIEQTLNQLEKALWVFPSSTDWYERLLVIGEQVLLGFERDYGLPIVETVWRSRPDRIQRVKDHILNYCERTLKIAPNLHEPLRERVYRIQRSLEAQAETLDLRTQEAIARAAAQLLNFNAISDGYVAANPTPERFLDTLIRLERAVFGIDQPPPKGDRTVILRVGEPVNLTQHLDDYTQDRTQTVEQLTEKLRSTVQTNLDLM</sequence>
<organism evidence="2 3">
    <name type="scientific">Thermoleptolyngbya sichuanensis A183</name>
    <dbReference type="NCBI Taxonomy" id="2737172"/>
    <lineage>
        <taxon>Bacteria</taxon>
        <taxon>Bacillati</taxon>
        <taxon>Cyanobacteriota</taxon>
        <taxon>Cyanophyceae</taxon>
        <taxon>Oculatellales</taxon>
        <taxon>Oculatellaceae</taxon>
        <taxon>Thermoleptolyngbya</taxon>
        <taxon>Thermoleptolyngbya sichuanensis</taxon>
    </lineage>
</organism>
<keyword evidence="3" id="KW-1185">Reference proteome</keyword>
<dbReference type="KEGG" id="theu:HPC62_05585"/>
<dbReference type="SUPFAM" id="SSF69593">
    <property type="entry name" value="Glycerol-3-phosphate (1)-acyltransferase"/>
    <property type="match status" value="1"/>
</dbReference>
<reference evidence="2 3" key="1">
    <citation type="submission" date="2020-05" db="EMBL/GenBank/DDBJ databases">
        <title>Complete genome sequence of of a novel Thermoleptolyngbya strain isolated from hot springs of Ganzi, Sichuan China.</title>
        <authorList>
            <person name="Tang J."/>
            <person name="Daroch M."/>
            <person name="Li L."/>
            <person name="Waleron K."/>
            <person name="Waleron M."/>
            <person name="Waleron M."/>
        </authorList>
    </citation>
    <scope>NUCLEOTIDE SEQUENCE [LARGE SCALE GENOMIC DNA]</scope>
    <source>
        <strain evidence="2 3">PKUAC-SCTA183</strain>
    </source>
</reference>
<dbReference type="RefSeq" id="WP_172354125.1">
    <property type="nucleotide sequence ID" value="NZ_CP053661.1"/>
</dbReference>